<keyword evidence="8 9" id="KW-0472">Membrane</keyword>
<dbReference type="CDD" id="cd06579">
    <property type="entry name" value="TM_PBP1_transp_AraH_like"/>
    <property type="match status" value="1"/>
</dbReference>
<keyword evidence="3" id="KW-0813">Transport</keyword>
<sequence length="321" mass="35304">MKITNNKILSMVVLFLILLLAIYTDEFLSIENIYDMVNNYSILMILACGLFVVLLSGGIDISFPAITIITQYITISFISYYNVGFIFMFFISISVGLFLGFINAIIINKTNVPSIIITISTLNIFYGALLYFSKGVWLYDYPEWFSQEYIFLKTETANGFEYGISLQALVALFSVLLTYIITVKLSIGRKIYALGGNKDATSRIGFSIFLLQLFVYGYMGIMASLAGIVQSYTLQSVAPDSLLGYELTVLAAVVLGGASLSGGRGSLFGIILGVILLAVIQNGLNLLRIDSYWQTVVTGIIIILSISATAWSQYKAKGNNI</sequence>
<evidence type="ECO:0000256" key="7">
    <source>
        <dbReference type="ARBA" id="ARBA00022989"/>
    </source>
</evidence>
<evidence type="ECO:0000256" key="2">
    <source>
        <dbReference type="ARBA" id="ARBA00007942"/>
    </source>
</evidence>
<dbReference type="InterPro" id="IPR001851">
    <property type="entry name" value="ABC_transp_permease"/>
</dbReference>
<keyword evidence="7 9" id="KW-1133">Transmembrane helix</keyword>
<feature type="transmembrane region" description="Helical" evidence="9">
    <location>
        <begin position="40"/>
        <end position="56"/>
    </location>
</feature>
<protein>
    <submittedName>
        <fullName evidence="10">Sugar ABC transporter permease</fullName>
    </submittedName>
</protein>
<keyword evidence="6 9" id="KW-0812">Transmembrane</keyword>
<comment type="subcellular location">
    <subcellularLocation>
        <location evidence="1">Cell inner membrane</location>
        <topology evidence="1">Multi-pass membrane protein</topology>
    </subcellularLocation>
</comment>
<proteinExistence type="inferred from homology"/>
<evidence type="ECO:0000313" key="11">
    <source>
        <dbReference type="Proteomes" id="UP001155500"/>
    </source>
</evidence>
<gene>
    <name evidence="10" type="ORF">A6A20_10040</name>
</gene>
<evidence type="ECO:0000313" key="10">
    <source>
        <dbReference type="EMBL" id="MDG6895950.1"/>
    </source>
</evidence>
<dbReference type="GO" id="GO:0005886">
    <property type="term" value="C:plasma membrane"/>
    <property type="evidence" value="ECO:0007669"/>
    <property type="project" value="UniProtKB-SubCell"/>
</dbReference>
<accession>A0A9X4SIR5</accession>
<evidence type="ECO:0000256" key="6">
    <source>
        <dbReference type="ARBA" id="ARBA00022692"/>
    </source>
</evidence>
<evidence type="ECO:0000256" key="8">
    <source>
        <dbReference type="ARBA" id="ARBA00023136"/>
    </source>
</evidence>
<name>A0A9X4SIR5_9PAST</name>
<dbReference type="GO" id="GO:0022857">
    <property type="term" value="F:transmembrane transporter activity"/>
    <property type="evidence" value="ECO:0007669"/>
    <property type="project" value="InterPro"/>
</dbReference>
<feature type="transmembrane region" description="Helical" evidence="9">
    <location>
        <begin position="242"/>
        <end position="260"/>
    </location>
</feature>
<dbReference type="AlphaFoldDB" id="A0A9X4SIR5"/>
<feature type="transmembrane region" description="Helical" evidence="9">
    <location>
        <begin position="63"/>
        <end position="81"/>
    </location>
</feature>
<feature type="transmembrane region" description="Helical" evidence="9">
    <location>
        <begin position="87"/>
        <end position="107"/>
    </location>
</feature>
<evidence type="ECO:0000256" key="9">
    <source>
        <dbReference type="SAM" id="Phobius"/>
    </source>
</evidence>
<evidence type="ECO:0000256" key="1">
    <source>
        <dbReference type="ARBA" id="ARBA00004429"/>
    </source>
</evidence>
<feature type="transmembrane region" description="Helical" evidence="9">
    <location>
        <begin position="292"/>
        <end position="311"/>
    </location>
</feature>
<dbReference type="PANTHER" id="PTHR32196:SF21">
    <property type="entry name" value="ABC TRANSPORTER PERMEASE PROTEIN YPHD-RELATED"/>
    <property type="match status" value="1"/>
</dbReference>
<dbReference type="Pfam" id="PF02653">
    <property type="entry name" value="BPD_transp_2"/>
    <property type="match status" value="1"/>
</dbReference>
<keyword evidence="11" id="KW-1185">Reference proteome</keyword>
<dbReference type="EMBL" id="LWID01000001">
    <property type="protein sequence ID" value="MDG6895950.1"/>
    <property type="molecule type" value="Genomic_DNA"/>
</dbReference>
<dbReference type="Proteomes" id="UP001155500">
    <property type="component" value="Unassembled WGS sequence"/>
</dbReference>
<keyword evidence="4" id="KW-1003">Cell membrane</keyword>
<feature type="transmembrane region" description="Helical" evidence="9">
    <location>
        <begin position="114"/>
        <end position="132"/>
    </location>
</feature>
<evidence type="ECO:0000256" key="4">
    <source>
        <dbReference type="ARBA" id="ARBA00022475"/>
    </source>
</evidence>
<reference evidence="10" key="1">
    <citation type="submission" date="2016-03" db="EMBL/GenBank/DDBJ databases">
        <title>Co-evolution between Pasteurellaceae and their hosts.</title>
        <authorList>
            <person name="Hansen M.J."/>
            <person name="Bojesen A.M."/>
            <person name="Planet P."/>
        </authorList>
    </citation>
    <scope>NUCLEOTIDE SEQUENCE</scope>
    <source>
        <strain evidence="10">146/S8/89</strain>
    </source>
</reference>
<feature type="transmembrane region" description="Helical" evidence="9">
    <location>
        <begin position="267"/>
        <end position="286"/>
    </location>
</feature>
<keyword evidence="5" id="KW-0997">Cell inner membrane</keyword>
<evidence type="ECO:0000256" key="5">
    <source>
        <dbReference type="ARBA" id="ARBA00022519"/>
    </source>
</evidence>
<dbReference type="RefSeq" id="WP_279573310.1">
    <property type="nucleotide sequence ID" value="NZ_LWID01000001.1"/>
</dbReference>
<comment type="similarity">
    <text evidence="2">Belongs to the binding-protein-dependent transport system permease family. AraH/RbsC subfamily.</text>
</comment>
<dbReference type="PANTHER" id="PTHR32196">
    <property type="entry name" value="ABC TRANSPORTER PERMEASE PROTEIN YPHD-RELATED-RELATED"/>
    <property type="match status" value="1"/>
</dbReference>
<organism evidence="10 11">
    <name type="scientific">Volucribacter amazonae</name>
    <dbReference type="NCBI Taxonomy" id="256731"/>
    <lineage>
        <taxon>Bacteria</taxon>
        <taxon>Pseudomonadati</taxon>
        <taxon>Pseudomonadota</taxon>
        <taxon>Gammaproteobacteria</taxon>
        <taxon>Pasteurellales</taxon>
        <taxon>Pasteurellaceae</taxon>
        <taxon>Volucribacter</taxon>
    </lineage>
</organism>
<evidence type="ECO:0000256" key="3">
    <source>
        <dbReference type="ARBA" id="ARBA00022448"/>
    </source>
</evidence>
<feature type="transmembrane region" description="Helical" evidence="9">
    <location>
        <begin position="162"/>
        <end position="183"/>
    </location>
</feature>
<comment type="caution">
    <text evidence="10">The sequence shown here is derived from an EMBL/GenBank/DDBJ whole genome shotgun (WGS) entry which is preliminary data.</text>
</comment>
<feature type="transmembrane region" description="Helical" evidence="9">
    <location>
        <begin position="204"/>
        <end position="230"/>
    </location>
</feature>